<evidence type="ECO:0000313" key="1">
    <source>
        <dbReference type="EMBL" id="VDI70740.1"/>
    </source>
</evidence>
<evidence type="ECO:0008006" key="3">
    <source>
        <dbReference type="Google" id="ProtNLM"/>
    </source>
</evidence>
<feature type="non-terminal residue" evidence="1">
    <location>
        <position position="1"/>
    </location>
</feature>
<name>A0A8B6GZ38_MYTGA</name>
<evidence type="ECO:0000313" key="2">
    <source>
        <dbReference type="Proteomes" id="UP000596742"/>
    </source>
</evidence>
<comment type="caution">
    <text evidence="1">The sequence shown here is derived from an EMBL/GenBank/DDBJ whole genome shotgun (WGS) entry which is preliminary data.</text>
</comment>
<dbReference type="AlphaFoldDB" id="A0A8B6GZ38"/>
<proteinExistence type="predicted"/>
<accession>A0A8B6GZ38</accession>
<gene>
    <name evidence="1" type="ORF">MGAL_10B033926</name>
</gene>
<reference evidence="1" key="1">
    <citation type="submission" date="2018-11" db="EMBL/GenBank/DDBJ databases">
        <authorList>
            <person name="Alioto T."/>
            <person name="Alioto T."/>
        </authorList>
    </citation>
    <scope>NUCLEOTIDE SEQUENCE</scope>
</reference>
<sequence>ESYLIPNLNTEDAYTLLGIALELHGDKESARQAFLQSVELSDGESYNFAT</sequence>
<protein>
    <recommendedName>
        <fullName evidence="3">Tetratricopeptide repeat protein</fullName>
    </recommendedName>
</protein>
<dbReference type="Proteomes" id="UP000596742">
    <property type="component" value="Unassembled WGS sequence"/>
</dbReference>
<organism evidence="1 2">
    <name type="scientific">Mytilus galloprovincialis</name>
    <name type="common">Mediterranean mussel</name>
    <dbReference type="NCBI Taxonomy" id="29158"/>
    <lineage>
        <taxon>Eukaryota</taxon>
        <taxon>Metazoa</taxon>
        <taxon>Spiralia</taxon>
        <taxon>Lophotrochozoa</taxon>
        <taxon>Mollusca</taxon>
        <taxon>Bivalvia</taxon>
        <taxon>Autobranchia</taxon>
        <taxon>Pteriomorphia</taxon>
        <taxon>Mytilida</taxon>
        <taxon>Mytiloidea</taxon>
        <taxon>Mytilidae</taxon>
        <taxon>Mytilinae</taxon>
        <taxon>Mytilus</taxon>
    </lineage>
</organism>
<keyword evidence="2" id="KW-1185">Reference proteome</keyword>
<dbReference type="OrthoDB" id="1914839at2759"/>
<dbReference type="EMBL" id="UYJE01009172">
    <property type="protein sequence ID" value="VDI70740.1"/>
    <property type="molecule type" value="Genomic_DNA"/>
</dbReference>